<feature type="transmembrane region" description="Helical" evidence="1">
    <location>
        <begin position="289"/>
        <end position="313"/>
    </location>
</feature>
<feature type="signal peptide" evidence="2">
    <location>
        <begin position="1"/>
        <end position="18"/>
    </location>
</feature>
<dbReference type="PANTHER" id="PTHR46484">
    <property type="entry name" value="SI:CH211-171H4.5-RELATED"/>
    <property type="match status" value="1"/>
</dbReference>
<feature type="domain" description="Ig-like" evidence="3">
    <location>
        <begin position="200"/>
        <end position="269"/>
    </location>
</feature>
<dbReference type="Gene3D" id="2.60.40.10">
    <property type="entry name" value="Immunoglobulins"/>
    <property type="match status" value="3"/>
</dbReference>
<dbReference type="InterPro" id="IPR013783">
    <property type="entry name" value="Ig-like_fold"/>
</dbReference>
<keyword evidence="1" id="KW-1133">Transmembrane helix</keyword>
<dbReference type="Proteomes" id="UP000327493">
    <property type="component" value="Chromosome 22"/>
</dbReference>
<evidence type="ECO:0000256" key="1">
    <source>
        <dbReference type="SAM" id="Phobius"/>
    </source>
</evidence>
<keyword evidence="1" id="KW-0472">Membrane</keyword>
<dbReference type="InterPro" id="IPR007110">
    <property type="entry name" value="Ig-like_dom"/>
</dbReference>
<keyword evidence="1" id="KW-0812">Transmembrane</keyword>
<dbReference type="InterPro" id="IPR036179">
    <property type="entry name" value="Ig-like_dom_sf"/>
</dbReference>
<keyword evidence="2" id="KW-0732">Signal</keyword>
<dbReference type="SUPFAM" id="SSF48726">
    <property type="entry name" value="Immunoglobulin"/>
    <property type="match status" value="2"/>
</dbReference>
<dbReference type="EMBL" id="VOFY01000022">
    <property type="protein sequence ID" value="KAA8580920.1"/>
    <property type="molecule type" value="Genomic_DNA"/>
</dbReference>
<accession>A0A5J5CKS0</accession>
<evidence type="ECO:0000259" key="3">
    <source>
        <dbReference type="PROSITE" id="PS50835"/>
    </source>
</evidence>
<sequence>MVTANMLLGVLFVSGALTACPYNPDLFINTPKNMEALSGSCLLIPCNFRAKTDQDFKSTRKTSGVWIKSSKDLVKNPKNVIYNSSWEHNVYPMKITGDLSQKNCTTLFSSLITNHTDTYYYRLENWPFKATAECDLLQIRVRAPTPCPHSPPKLTWNLQQDPHNNIKVNTDQTFTTKIQKTITLSDTHDGLTISCSATYPNTSVSISPSGLGSAGSWVNLTCSSRAKPPVSFSWFKNSKIGAIRVAKGKFYSVNVTSETEDYHCLVTNGLGNQRSSWIRLKSAENSVNALLWGPALGGVLFIILIICLSVCVWQSQEVEGPEMPGSRDVRASPLHYCTKKHGSTEWILSANPIIENRPILATAECDPLQITVKDSPPRPRIEIP</sequence>
<dbReference type="AlphaFoldDB" id="A0A5J5CKS0"/>
<gene>
    <name evidence="4" type="ORF">FQN60_013878</name>
</gene>
<dbReference type="PROSITE" id="PS50835">
    <property type="entry name" value="IG_LIKE"/>
    <property type="match status" value="1"/>
</dbReference>
<proteinExistence type="predicted"/>
<comment type="caution">
    <text evidence="4">The sequence shown here is derived from an EMBL/GenBank/DDBJ whole genome shotgun (WGS) entry which is preliminary data.</text>
</comment>
<keyword evidence="5" id="KW-1185">Reference proteome</keyword>
<evidence type="ECO:0000256" key="2">
    <source>
        <dbReference type="SAM" id="SignalP"/>
    </source>
</evidence>
<name>A0A5J5CKS0_9PERO</name>
<dbReference type="PANTHER" id="PTHR46484:SF8">
    <property type="entry name" value="B-CELL RECEPTOR CD22-LIKE-RELATED"/>
    <property type="match status" value="1"/>
</dbReference>
<evidence type="ECO:0000313" key="5">
    <source>
        <dbReference type="Proteomes" id="UP000327493"/>
    </source>
</evidence>
<protein>
    <recommendedName>
        <fullName evidence="3">Ig-like domain-containing protein</fullName>
    </recommendedName>
</protein>
<reference evidence="4 5" key="1">
    <citation type="submission" date="2019-08" db="EMBL/GenBank/DDBJ databases">
        <title>A chromosome-level genome assembly, high-density linkage maps, and genome scans reveal the genomic architecture of hybrid incompatibilities underlying speciation via character displacement in darters (Percidae: Etheostominae).</title>
        <authorList>
            <person name="Moran R.L."/>
            <person name="Catchen J.M."/>
            <person name="Fuller R.C."/>
        </authorList>
    </citation>
    <scope>NUCLEOTIDE SEQUENCE [LARGE SCALE GENOMIC DNA]</scope>
    <source>
        <strain evidence="4">EspeVRDwgs_2016</strain>
        <tissue evidence="4">Muscle</tissue>
    </source>
</reference>
<organism evidence="4 5">
    <name type="scientific">Etheostoma spectabile</name>
    <name type="common">orangethroat darter</name>
    <dbReference type="NCBI Taxonomy" id="54343"/>
    <lineage>
        <taxon>Eukaryota</taxon>
        <taxon>Metazoa</taxon>
        <taxon>Chordata</taxon>
        <taxon>Craniata</taxon>
        <taxon>Vertebrata</taxon>
        <taxon>Euteleostomi</taxon>
        <taxon>Actinopterygii</taxon>
        <taxon>Neopterygii</taxon>
        <taxon>Teleostei</taxon>
        <taxon>Neoteleostei</taxon>
        <taxon>Acanthomorphata</taxon>
        <taxon>Eupercaria</taxon>
        <taxon>Perciformes</taxon>
        <taxon>Percoidei</taxon>
        <taxon>Percidae</taxon>
        <taxon>Etheostomatinae</taxon>
        <taxon>Etheostoma</taxon>
    </lineage>
</organism>
<feature type="non-terminal residue" evidence="4">
    <location>
        <position position="384"/>
    </location>
</feature>
<evidence type="ECO:0000313" key="4">
    <source>
        <dbReference type="EMBL" id="KAA8580920.1"/>
    </source>
</evidence>
<feature type="chain" id="PRO_5023864594" description="Ig-like domain-containing protein" evidence="2">
    <location>
        <begin position="19"/>
        <end position="384"/>
    </location>
</feature>